<name>A0A6G0Y956_APHCR</name>
<comment type="caution">
    <text evidence="1">The sequence shown here is derived from an EMBL/GenBank/DDBJ whole genome shotgun (WGS) entry which is preliminary data.</text>
</comment>
<keyword evidence="2" id="KW-1185">Reference proteome</keyword>
<dbReference type="EMBL" id="VUJU01005380">
    <property type="protein sequence ID" value="KAF0751391.1"/>
    <property type="molecule type" value="Genomic_DNA"/>
</dbReference>
<dbReference type="Proteomes" id="UP000478052">
    <property type="component" value="Unassembled WGS sequence"/>
</dbReference>
<accession>A0A6G0Y956</accession>
<evidence type="ECO:0000313" key="1">
    <source>
        <dbReference type="EMBL" id="KAF0751391.1"/>
    </source>
</evidence>
<gene>
    <name evidence="1" type="ORF">FWK35_00025256</name>
</gene>
<evidence type="ECO:0000313" key="2">
    <source>
        <dbReference type="Proteomes" id="UP000478052"/>
    </source>
</evidence>
<dbReference type="AlphaFoldDB" id="A0A6G0Y956"/>
<sequence length="190" mass="21970">MSGLISSKPDACFGVVDILMNVSSVLVLDSERSDDCIDFIMMCMGGFLYQIEYPWYIKQIKSKKLTVVFKRVRKNHKKVTENIIFLYCCNSKTNHLLTIRVRNTSGRNSDSRGRTTRPPFFIFADTKIVCKSECRRKYGIQISDNHTAIIRHDFFVDNEISWYYDVGTIHTGRQIQTSTYGLDWPISSPD</sequence>
<proteinExistence type="predicted"/>
<protein>
    <submittedName>
        <fullName evidence="1">Uncharacterized protein</fullName>
    </submittedName>
</protein>
<reference evidence="1 2" key="1">
    <citation type="submission" date="2019-08" db="EMBL/GenBank/DDBJ databases">
        <title>Whole genome of Aphis craccivora.</title>
        <authorList>
            <person name="Voronova N.V."/>
            <person name="Shulinski R.S."/>
            <person name="Bandarenka Y.V."/>
            <person name="Zhorov D.G."/>
            <person name="Warner D."/>
        </authorList>
    </citation>
    <scope>NUCLEOTIDE SEQUENCE [LARGE SCALE GENOMIC DNA]</scope>
    <source>
        <strain evidence="1">180601</strain>
        <tissue evidence="1">Whole Body</tissue>
    </source>
</reference>
<organism evidence="1 2">
    <name type="scientific">Aphis craccivora</name>
    <name type="common">Cowpea aphid</name>
    <dbReference type="NCBI Taxonomy" id="307492"/>
    <lineage>
        <taxon>Eukaryota</taxon>
        <taxon>Metazoa</taxon>
        <taxon>Ecdysozoa</taxon>
        <taxon>Arthropoda</taxon>
        <taxon>Hexapoda</taxon>
        <taxon>Insecta</taxon>
        <taxon>Pterygota</taxon>
        <taxon>Neoptera</taxon>
        <taxon>Paraneoptera</taxon>
        <taxon>Hemiptera</taxon>
        <taxon>Sternorrhyncha</taxon>
        <taxon>Aphidomorpha</taxon>
        <taxon>Aphidoidea</taxon>
        <taxon>Aphididae</taxon>
        <taxon>Aphidini</taxon>
        <taxon>Aphis</taxon>
        <taxon>Aphis</taxon>
    </lineage>
</organism>